<organism evidence="2 3">
    <name type="scientific">Virgisporangium ochraceum</name>
    <dbReference type="NCBI Taxonomy" id="65505"/>
    <lineage>
        <taxon>Bacteria</taxon>
        <taxon>Bacillati</taxon>
        <taxon>Actinomycetota</taxon>
        <taxon>Actinomycetes</taxon>
        <taxon>Micromonosporales</taxon>
        <taxon>Micromonosporaceae</taxon>
        <taxon>Virgisporangium</taxon>
    </lineage>
</organism>
<name>A0A8J4A9J4_9ACTN</name>
<dbReference type="AlphaFoldDB" id="A0A8J4A9J4"/>
<dbReference type="Proteomes" id="UP000635606">
    <property type="component" value="Unassembled WGS sequence"/>
</dbReference>
<feature type="region of interest" description="Disordered" evidence="1">
    <location>
        <begin position="1"/>
        <end position="29"/>
    </location>
</feature>
<evidence type="ECO:0000313" key="2">
    <source>
        <dbReference type="EMBL" id="GIJ75486.1"/>
    </source>
</evidence>
<accession>A0A8J4A9J4</accession>
<gene>
    <name evidence="2" type="ORF">Voc01_104030</name>
</gene>
<keyword evidence="3" id="KW-1185">Reference proteome</keyword>
<dbReference type="EMBL" id="BOPH01000160">
    <property type="protein sequence ID" value="GIJ75486.1"/>
    <property type="molecule type" value="Genomic_DNA"/>
</dbReference>
<evidence type="ECO:0000313" key="3">
    <source>
        <dbReference type="Proteomes" id="UP000635606"/>
    </source>
</evidence>
<proteinExistence type="predicted"/>
<comment type="caution">
    <text evidence="2">The sequence shown here is derived from an EMBL/GenBank/DDBJ whole genome shotgun (WGS) entry which is preliminary data.</text>
</comment>
<sequence length="86" mass="9290">MTLARPAQRISQDTNLLVPPDENRTQRLSHPASICGQRLLPSSRQATESGRFSAADAVCVTLPGPFARQLVLLQARGAVPAFRPDP</sequence>
<reference evidence="2" key="1">
    <citation type="submission" date="2021-01" db="EMBL/GenBank/DDBJ databases">
        <title>Whole genome shotgun sequence of Virgisporangium ochraceum NBRC 16418.</title>
        <authorList>
            <person name="Komaki H."/>
            <person name="Tamura T."/>
        </authorList>
    </citation>
    <scope>NUCLEOTIDE SEQUENCE</scope>
    <source>
        <strain evidence="2">NBRC 16418</strain>
    </source>
</reference>
<protein>
    <submittedName>
        <fullName evidence="2">Uncharacterized protein</fullName>
    </submittedName>
</protein>
<evidence type="ECO:0000256" key="1">
    <source>
        <dbReference type="SAM" id="MobiDB-lite"/>
    </source>
</evidence>